<name>A0A1I7ZGD0_9BILA</name>
<keyword evidence="4" id="KW-0576">Peroxisome</keyword>
<evidence type="ECO:0000313" key="6">
    <source>
        <dbReference type="Proteomes" id="UP000095287"/>
    </source>
</evidence>
<evidence type="ECO:0000256" key="2">
    <source>
        <dbReference type="ARBA" id="ARBA00006432"/>
    </source>
</evidence>
<reference evidence="7" key="1">
    <citation type="submission" date="2016-11" db="UniProtKB">
        <authorList>
            <consortium name="WormBaseParasite"/>
        </authorList>
    </citation>
    <scope>IDENTIFICATION</scope>
</reference>
<feature type="domain" description="AMP-dependent synthetase/ligase" evidence="5">
    <location>
        <begin position="26"/>
        <end position="133"/>
    </location>
</feature>
<dbReference type="Gene3D" id="3.40.50.12780">
    <property type="entry name" value="N-terminal domain of ligase-like"/>
    <property type="match status" value="1"/>
</dbReference>
<dbReference type="Gene3D" id="3.40.50.980">
    <property type="match status" value="1"/>
</dbReference>
<feature type="domain" description="AMP-dependent synthetase/ligase" evidence="5">
    <location>
        <begin position="138"/>
        <end position="222"/>
    </location>
</feature>
<keyword evidence="3" id="KW-0436">Ligase</keyword>
<sequence length="226" mass="25475">MILKSRFRPYSVDYCGSFSSFLFSYVKKYASKTALVDPDSNVFLTFHELDLRVQDFSRKLEYLGIKKGDVVASLCGNSIDFLFLSLAVPNIGAVLAPLNPAYKEDEIIDYARQLSAVWIFTEEPYMDKVDGCAKKIGGLITVYCMLSQGATVYVNKLFKEDNFFNTIEQHEITVINIIPPILRVFPARLEKLKSLRLILVGASAVDGRLVENLRKHLPSVTVTECK</sequence>
<dbReference type="Pfam" id="PF00501">
    <property type="entry name" value="AMP-binding"/>
    <property type="match status" value="2"/>
</dbReference>
<comment type="subcellular location">
    <subcellularLocation>
        <location evidence="1">Peroxisome</location>
    </subcellularLocation>
</comment>
<keyword evidence="6" id="KW-1185">Reference proteome</keyword>
<evidence type="ECO:0000256" key="4">
    <source>
        <dbReference type="ARBA" id="ARBA00023140"/>
    </source>
</evidence>
<dbReference type="GO" id="GO:0016405">
    <property type="term" value="F:CoA-ligase activity"/>
    <property type="evidence" value="ECO:0007669"/>
    <property type="project" value="TreeGrafter"/>
</dbReference>
<dbReference type="Proteomes" id="UP000095287">
    <property type="component" value="Unplaced"/>
</dbReference>
<dbReference type="SUPFAM" id="SSF56801">
    <property type="entry name" value="Acetyl-CoA synthetase-like"/>
    <property type="match status" value="1"/>
</dbReference>
<accession>A0A1I7ZGD0</accession>
<evidence type="ECO:0000313" key="7">
    <source>
        <dbReference type="WBParaSite" id="L893_g26267.t1"/>
    </source>
</evidence>
<evidence type="ECO:0000256" key="1">
    <source>
        <dbReference type="ARBA" id="ARBA00004275"/>
    </source>
</evidence>
<organism evidence="6 7">
    <name type="scientific">Steinernema glaseri</name>
    <dbReference type="NCBI Taxonomy" id="37863"/>
    <lineage>
        <taxon>Eukaryota</taxon>
        <taxon>Metazoa</taxon>
        <taxon>Ecdysozoa</taxon>
        <taxon>Nematoda</taxon>
        <taxon>Chromadorea</taxon>
        <taxon>Rhabditida</taxon>
        <taxon>Tylenchina</taxon>
        <taxon>Panagrolaimomorpha</taxon>
        <taxon>Strongyloidoidea</taxon>
        <taxon>Steinernematidae</taxon>
        <taxon>Steinernema</taxon>
    </lineage>
</organism>
<dbReference type="GO" id="GO:0005777">
    <property type="term" value="C:peroxisome"/>
    <property type="evidence" value="ECO:0007669"/>
    <property type="project" value="UniProtKB-SubCell"/>
</dbReference>
<proteinExistence type="inferred from homology"/>
<comment type="similarity">
    <text evidence="2">Belongs to the ATP-dependent AMP-binding enzyme family.</text>
</comment>
<dbReference type="AlphaFoldDB" id="A0A1I7ZGD0"/>
<dbReference type="WBParaSite" id="L893_g26267.t1">
    <property type="protein sequence ID" value="L893_g26267.t1"/>
    <property type="gene ID" value="L893_g26267"/>
</dbReference>
<dbReference type="InterPro" id="IPR000873">
    <property type="entry name" value="AMP-dep_synth/lig_dom"/>
</dbReference>
<evidence type="ECO:0000256" key="3">
    <source>
        <dbReference type="ARBA" id="ARBA00022598"/>
    </source>
</evidence>
<dbReference type="PANTHER" id="PTHR24096:SF149">
    <property type="entry name" value="AMP-BINDING DOMAIN-CONTAINING PROTEIN-RELATED"/>
    <property type="match status" value="1"/>
</dbReference>
<evidence type="ECO:0000259" key="5">
    <source>
        <dbReference type="Pfam" id="PF00501"/>
    </source>
</evidence>
<protein>
    <submittedName>
        <fullName evidence="7">AMP-binding domain-containing protein</fullName>
    </submittedName>
</protein>
<dbReference type="PANTHER" id="PTHR24096">
    <property type="entry name" value="LONG-CHAIN-FATTY-ACID--COA LIGASE"/>
    <property type="match status" value="1"/>
</dbReference>
<dbReference type="InterPro" id="IPR042099">
    <property type="entry name" value="ANL_N_sf"/>
</dbReference>